<dbReference type="RefSeq" id="WP_422918379.1">
    <property type="nucleotide sequence ID" value="NZ_JAMZEJ010000001.1"/>
</dbReference>
<accession>A0ABT1VTY6</accession>
<keyword evidence="2" id="KW-1185">Reference proteome</keyword>
<dbReference type="Proteomes" id="UP001524547">
    <property type="component" value="Unassembled WGS sequence"/>
</dbReference>
<evidence type="ECO:0000313" key="1">
    <source>
        <dbReference type="EMBL" id="MCQ8239645.1"/>
    </source>
</evidence>
<protein>
    <submittedName>
        <fullName evidence="1">Uncharacterized protein</fullName>
    </submittedName>
</protein>
<name>A0ABT1VTY6_9PROT</name>
<gene>
    <name evidence="1" type="ORF">NFI88_02160</name>
</gene>
<evidence type="ECO:0000313" key="2">
    <source>
        <dbReference type="Proteomes" id="UP001524547"/>
    </source>
</evidence>
<proteinExistence type="predicted"/>
<organism evidence="1 2">
    <name type="scientific">Rhizosaccharibacter radicis</name>
    <dbReference type="NCBI Taxonomy" id="2782605"/>
    <lineage>
        <taxon>Bacteria</taxon>
        <taxon>Pseudomonadati</taxon>
        <taxon>Pseudomonadota</taxon>
        <taxon>Alphaproteobacteria</taxon>
        <taxon>Acetobacterales</taxon>
        <taxon>Acetobacteraceae</taxon>
        <taxon>Rhizosaccharibacter</taxon>
    </lineage>
</organism>
<dbReference type="EMBL" id="JAMZEJ010000001">
    <property type="protein sequence ID" value="MCQ8239645.1"/>
    <property type="molecule type" value="Genomic_DNA"/>
</dbReference>
<sequence length="136" mass="14633">MSRSGLATAAEAIAAVWSTPAAIVAPGLPTREAPTGDNADGADRVRRLSQHMGEDAMRCVSAAVTGEREQLLDASVAVLRSLLSIWAATGVEPAEIWAELHKRERLGSLLMQLDQAHSAIRRRSLKPWQLDSTKLP</sequence>
<reference evidence="1 2" key="1">
    <citation type="submission" date="2022-06" db="EMBL/GenBank/DDBJ databases">
        <title>Rhizosaccharibacter gen. nov. sp. nov. KSS12, endophytic bacteria isolated from sugarcane.</title>
        <authorList>
            <person name="Pitiwittayakul N."/>
        </authorList>
    </citation>
    <scope>NUCLEOTIDE SEQUENCE [LARGE SCALE GENOMIC DNA]</scope>
    <source>
        <strain evidence="1 2">KSS12</strain>
    </source>
</reference>
<comment type="caution">
    <text evidence="1">The sequence shown here is derived from an EMBL/GenBank/DDBJ whole genome shotgun (WGS) entry which is preliminary data.</text>
</comment>